<dbReference type="PANTHER" id="PTHR28008">
    <property type="entry name" value="DOMAIN PROTEIN, PUTATIVE (AFU_ORTHOLOGUE AFUA_3G10980)-RELATED"/>
    <property type="match status" value="1"/>
</dbReference>
<dbReference type="NCBIfam" id="NF037970">
    <property type="entry name" value="vanZ_1"/>
    <property type="match status" value="1"/>
</dbReference>
<keyword evidence="1" id="KW-1133">Transmembrane helix</keyword>
<keyword evidence="3" id="KW-1185">Reference proteome</keyword>
<comment type="caution">
    <text evidence="2">The sequence shown here is derived from an EMBL/GenBank/DDBJ whole genome shotgun (WGS) entry which is preliminary data.</text>
</comment>
<keyword evidence="1" id="KW-0472">Membrane</keyword>
<dbReference type="RefSeq" id="WP_255028382.1">
    <property type="nucleotide sequence ID" value="NZ_JANDHW010000018.1"/>
</dbReference>
<gene>
    <name evidence="2" type="ORF">NMU02_12940</name>
</gene>
<name>A0ABT1MK57_9BACT</name>
<evidence type="ECO:0000313" key="3">
    <source>
        <dbReference type="Proteomes" id="UP001205603"/>
    </source>
</evidence>
<feature type="transmembrane region" description="Helical" evidence="1">
    <location>
        <begin position="73"/>
        <end position="91"/>
    </location>
</feature>
<evidence type="ECO:0000256" key="1">
    <source>
        <dbReference type="SAM" id="Phobius"/>
    </source>
</evidence>
<protein>
    <submittedName>
        <fullName evidence="2">VanZ family protein</fullName>
    </submittedName>
</protein>
<evidence type="ECO:0000313" key="2">
    <source>
        <dbReference type="EMBL" id="MCP9612997.1"/>
    </source>
</evidence>
<dbReference type="SUPFAM" id="SSF90112">
    <property type="entry name" value="Neurotransmitter-gated ion-channel transmembrane pore"/>
    <property type="match status" value="1"/>
</dbReference>
<proteinExistence type="predicted"/>
<reference evidence="2 3" key="1">
    <citation type="submission" date="2022-07" db="EMBL/GenBank/DDBJ databases">
        <title>Fecal culturing of patients with breast cancer.</title>
        <authorList>
            <person name="Teng N.M.Y."/>
            <person name="Kiu R."/>
            <person name="Evans R."/>
            <person name="Baker D.J."/>
            <person name="Zenner C."/>
            <person name="Robinson S.D."/>
            <person name="Hall L.J."/>
        </authorList>
    </citation>
    <scope>NUCLEOTIDE SEQUENCE [LARGE SCALE GENOMIC DNA]</scope>
    <source>
        <strain evidence="2 3">LH1063</strain>
    </source>
</reference>
<dbReference type="InterPro" id="IPR036719">
    <property type="entry name" value="Neuro-gated_channel_TM_sf"/>
</dbReference>
<keyword evidence="1" id="KW-0812">Transmembrane</keyword>
<feature type="transmembrane region" description="Helical" evidence="1">
    <location>
        <begin position="42"/>
        <end position="61"/>
    </location>
</feature>
<sequence length="136" mass="15568">MNIKHLILSFLPTIVIASIIIYLSLIYTSAPTELTKIPYIDKYVHACMYLGLTFVFYFDMFRSPHLPNMSRSQKLWTIWLLPVICGGLMELGQKYLTTTRACELLDFVSNTIGATTGLLAGVLIINPLLRKYRYKK</sequence>
<dbReference type="Proteomes" id="UP001205603">
    <property type="component" value="Unassembled WGS sequence"/>
</dbReference>
<dbReference type="PANTHER" id="PTHR28008:SF1">
    <property type="entry name" value="DOMAIN PROTEIN, PUTATIVE (AFU_ORTHOLOGUE AFUA_3G10980)-RELATED"/>
    <property type="match status" value="1"/>
</dbReference>
<accession>A0ABT1MK57</accession>
<dbReference type="EMBL" id="JANDHW010000018">
    <property type="protein sequence ID" value="MCP9612997.1"/>
    <property type="molecule type" value="Genomic_DNA"/>
</dbReference>
<organism evidence="2 3">
    <name type="scientific">Coprobacter tertius</name>
    <dbReference type="NCBI Taxonomy" id="2944915"/>
    <lineage>
        <taxon>Bacteria</taxon>
        <taxon>Pseudomonadati</taxon>
        <taxon>Bacteroidota</taxon>
        <taxon>Bacteroidia</taxon>
        <taxon>Bacteroidales</taxon>
        <taxon>Barnesiellaceae</taxon>
        <taxon>Coprobacter</taxon>
    </lineage>
</organism>
<feature type="transmembrane region" description="Helical" evidence="1">
    <location>
        <begin position="111"/>
        <end position="129"/>
    </location>
</feature>
<feature type="transmembrane region" description="Helical" evidence="1">
    <location>
        <begin position="7"/>
        <end position="30"/>
    </location>
</feature>